<keyword evidence="4" id="KW-0245">EGF-like domain</keyword>
<sequence length="944" mass="105403">MFFGRLPPLVTTNYGIYNIFDTGGGTTANEIPIFPSSTVMSTSRHRDHDDDTTTTTNLKKKRILKFLRNFRLDFSKFDTTCVKREGRGLTAPAVSHARVVKYTRSVIPQVPKSLVLHVVLEPRFFPKKRRNRSRDRNYYVMALYECLEGYDFPLESSDRMFCSRNKWVGPTPVCLAKGTLDESDCIKCDQICSHGSEGDNKSGVVCSCYSGYEMTSSSTCVDINECLTDNGGCTGICFNQPGSFQCYCPAGHQVGPDGKTCIDRNECLLRNGHGPCQDGCENTPGSYTCSCERTPGTKLGSDKHSCEDINECDTNNFNCSHGCLNTFGTAFCTCPKGFALSAENYKTCISEEIPEPTTQPPLPPREEEDQPPENLELLNTLVADCPPGSALDSENSLICVEHADCSVENGGCDHICIDTSDSYRVCSCRKGYELVNGTACRDVNECDTENGGCDQDCTNIPGTFFCSCKPGYVLKEDKRICEPEFCQDPPLLVNASGWECEHHDTLRTTTLSTDGYFRSGTKCRVNCLPGFSLTLLNEIETTIFGKQVKSLGGSNSKYVTCSGDGTWSPADYEETVACTASSCPALSKPEFGTLFPEICSSSDRIQLNTQCLVLCEVGYYPKNGRLRTCSKGYRWSPEDSTVCIRLPATPRPYIHCPSDVKVDLMPGMASAYVKIPQPQANMDWYRYVEADPTWAKNLEWEVPAGYTQVTFTARSPVSNDTAACRFKIHVIDLEAPRVQGCPTSFEVRLNPGETSREMWWSEPKFTDNVKLHYVQQSHNPGLLMTDGTTHINYVAGDAEGNKARCSFSITVHGPEEYEMADYSYYTGTNNYHRHMIICPNLKTGRWTVHYAYYLPPGCRYSTSRGIFSKFFKQSSSSSSSSNRNRRRILPPPPTPSSSLSPSHENPWRHGTRNSNKLLEKAELLLWNQNHHDEEKEDTQRRRRN</sequence>
<dbReference type="FunFam" id="2.10.25.10:FF:000009">
    <property type="entry name" value="Low-density lipoprotein receptor isoform 1"/>
    <property type="match status" value="1"/>
</dbReference>
<evidence type="ECO:0000256" key="5">
    <source>
        <dbReference type="ARBA" id="ARBA00022583"/>
    </source>
</evidence>
<evidence type="ECO:0000259" key="16">
    <source>
        <dbReference type="PROSITE" id="PS50825"/>
    </source>
</evidence>
<evidence type="ECO:0000256" key="1">
    <source>
        <dbReference type="ARBA" id="ARBA00004479"/>
    </source>
</evidence>
<keyword evidence="13" id="KW-0325">Glycoprotein</keyword>
<feature type="domain" description="HYR" evidence="16">
    <location>
        <begin position="731"/>
        <end position="813"/>
    </location>
</feature>
<keyword evidence="14" id="KW-0768">Sushi</keyword>
<evidence type="ECO:0000256" key="15">
    <source>
        <dbReference type="SAM" id="MobiDB-lite"/>
    </source>
</evidence>
<evidence type="ECO:0000256" key="4">
    <source>
        <dbReference type="ARBA" id="ARBA00022536"/>
    </source>
</evidence>
<evidence type="ECO:0000256" key="8">
    <source>
        <dbReference type="ARBA" id="ARBA00022737"/>
    </source>
</evidence>
<dbReference type="CDD" id="cd00054">
    <property type="entry name" value="EGF_CA"/>
    <property type="match status" value="2"/>
</dbReference>
<keyword evidence="8" id="KW-0677">Repeat</keyword>
<evidence type="ECO:0000256" key="7">
    <source>
        <dbReference type="ARBA" id="ARBA00022729"/>
    </source>
</evidence>
<dbReference type="AlphaFoldDB" id="A0A226CYF7"/>
<dbReference type="SUPFAM" id="SSF57184">
    <property type="entry name" value="Growth factor receptor domain"/>
    <property type="match status" value="1"/>
</dbReference>
<dbReference type="SUPFAM" id="SSF57196">
    <property type="entry name" value="EGF/Laminin"/>
    <property type="match status" value="3"/>
</dbReference>
<dbReference type="InterPro" id="IPR000152">
    <property type="entry name" value="EGF-type_Asp/Asn_hydroxyl_site"/>
</dbReference>
<keyword evidence="3" id="KW-0964">Secreted</keyword>
<gene>
    <name evidence="18" type="ORF">Fcan01_27579</name>
</gene>
<dbReference type="InterPro" id="IPR001881">
    <property type="entry name" value="EGF-like_Ca-bd_dom"/>
</dbReference>
<feature type="domain" description="Sushi" evidence="17">
    <location>
        <begin position="484"/>
        <end position="580"/>
    </location>
</feature>
<evidence type="ECO:0000256" key="11">
    <source>
        <dbReference type="ARBA" id="ARBA00023157"/>
    </source>
</evidence>
<keyword evidence="6" id="KW-0812">Transmembrane</keyword>
<dbReference type="PROSITE" id="PS50825">
    <property type="entry name" value="HYR"/>
    <property type="match status" value="1"/>
</dbReference>
<dbReference type="GO" id="GO:0005576">
    <property type="term" value="C:extracellular region"/>
    <property type="evidence" value="ECO:0007669"/>
    <property type="project" value="UniProtKB-SubCell"/>
</dbReference>
<name>A0A226CYF7_FOLCA</name>
<evidence type="ECO:0000256" key="9">
    <source>
        <dbReference type="ARBA" id="ARBA00022989"/>
    </source>
</evidence>
<comment type="caution">
    <text evidence="18">The sequence shown here is derived from an EMBL/GenBank/DDBJ whole genome shotgun (WGS) entry which is preliminary data.</text>
</comment>
<evidence type="ECO:0000259" key="17">
    <source>
        <dbReference type="PROSITE" id="PS50923"/>
    </source>
</evidence>
<dbReference type="GO" id="GO:0005509">
    <property type="term" value="F:calcium ion binding"/>
    <property type="evidence" value="ECO:0007669"/>
    <property type="project" value="InterPro"/>
</dbReference>
<dbReference type="GO" id="GO:0006897">
    <property type="term" value="P:endocytosis"/>
    <property type="evidence" value="ECO:0007669"/>
    <property type="project" value="UniProtKB-KW"/>
</dbReference>
<dbReference type="GO" id="GO:0016020">
    <property type="term" value="C:membrane"/>
    <property type="evidence" value="ECO:0007669"/>
    <property type="project" value="UniProtKB-SubCell"/>
</dbReference>
<keyword evidence="7" id="KW-0732">Signal</keyword>
<comment type="caution">
    <text evidence="14">Lacks conserved residue(s) required for the propagation of feature annotation.</text>
</comment>
<dbReference type="Pfam" id="PF07645">
    <property type="entry name" value="EGF_CA"/>
    <property type="match status" value="1"/>
</dbReference>
<keyword evidence="12" id="KW-0675">Receptor</keyword>
<evidence type="ECO:0000313" key="19">
    <source>
        <dbReference type="Proteomes" id="UP000198287"/>
    </source>
</evidence>
<dbReference type="Gene3D" id="2.10.70.10">
    <property type="entry name" value="Complement Module, domain 1"/>
    <property type="match status" value="1"/>
</dbReference>
<dbReference type="STRING" id="158441.A0A226CYF7"/>
<dbReference type="SUPFAM" id="SSF57535">
    <property type="entry name" value="Complement control module/SCR domain"/>
    <property type="match status" value="1"/>
</dbReference>
<dbReference type="Pfam" id="PF02494">
    <property type="entry name" value="HYR"/>
    <property type="match status" value="1"/>
</dbReference>
<organism evidence="18 19">
    <name type="scientific">Folsomia candida</name>
    <name type="common">Springtail</name>
    <dbReference type="NCBI Taxonomy" id="158441"/>
    <lineage>
        <taxon>Eukaryota</taxon>
        <taxon>Metazoa</taxon>
        <taxon>Ecdysozoa</taxon>
        <taxon>Arthropoda</taxon>
        <taxon>Hexapoda</taxon>
        <taxon>Collembola</taxon>
        <taxon>Entomobryomorpha</taxon>
        <taxon>Isotomoidea</taxon>
        <taxon>Isotomidae</taxon>
        <taxon>Proisotominae</taxon>
        <taxon>Folsomia</taxon>
    </lineage>
</organism>
<dbReference type="InterPro" id="IPR000436">
    <property type="entry name" value="Sushi_SCR_CCP_dom"/>
</dbReference>
<dbReference type="PROSITE" id="PS01187">
    <property type="entry name" value="EGF_CA"/>
    <property type="match status" value="2"/>
</dbReference>
<dbReference type="OrthoDB" id="283575at2759"/>
<dbReference type="InterPro" id="IPR018097">
    <property type="entry name" value="EGF_Ca-bd_CS"/>
</dbReference>
<dbReference type="PROSITE" id="PS50923">
    <property type="entry name" value="SUSHI"/>
    <property type="match status" value="1"/>
</dbReference>
<dbReference type="EMBL" id="LNIX01000054">
    <property type="protein sequence ID" value="OXA37644.1"/>
    <property type="molecule type" value="Genomic_DNA"/>
</dbReference>
<reference evidence="18 19" key="1">
    <citation type="submission" date="2015-12" db="EMBL/GenBank/DDBJ databases">
        <title>The genome of Folsomia candida.</title>
        <authorList>
            <person name="Faddeeva A."/>
            <person name="Derks M.F."/>
            <person name="Anvar Y."/>
            <person name="Smit S."/>
            <person name="Van Straalen N."/>
            <person name="Roelofs D."/>
        </authorList>
    </citation>
    <scope>NUCLEOTIDE SEQUENCE [LARGE SCALE GENOMIC DNA]</scope>
    <source>
        <strain evidence="18 19">VU population</strain>
        <tissue evidence="18">Whole body</tissue>
    </source>
</reference>
<keyword evidence="5" id="KW-0254">Endocytosis</keyword>
<dbReference type="InterPro" id="IPR003410">
    <property type="entry name" value="HYR_dom"/>
</dbReference>
<accession>A0A226CYF7</accession>
<evidence type="ECO:0000256" key="3">
    <source>
        <dbReference type="ARBA" id="ARBA00022525"/>
    </source>
</evidence>
<comment type="subcellular location">
    <subcellularLocation>
        <location evidence="1">Membrane</location>
        <topology evidence="1">Single-pass type I membrane protein</topology>
    </subcellularLocation>
    <subcellularLocation>
        <location evidence="2">Secreted</location>
    </subcellularLocation>
</comment>
<dbReference type="PANTHER" id="PTHR47333:SF4">
    <property type="entry name" value="EGF-LIKE DOMAIN-CONTAINING PROTEIN"/>
    <property type="match status" value="1"/>
</dbReference>
<dbReference type="InterPro" id="IPR035976">
    <property type="entry name" value="Sushi/SCR/CCP_sf"/>
</dbReference>
<keyword evidence="11" id="KW-1015">Disulfide bond</keyword>
<dbReference type="SMART" id="SM00181">
    <property type="entry name" value="EGF"/>
    <property type="match status" value="6"/>
</dbReference>
<keyword evidence="9" id="KW-1133">Transmembrane helix</keyword>
<dbReference type="InterPro" id="IPR000742">
    <property type="entry name" value="EGF"/>
</dbReference>
<evidence type="ECO:0000256" key="13">
    <source>
        <dbReference type="ARBA" id="ARBA00023180"/>
    </source>
</evidence>
<dbReference type="PROSITE" id="PS01186">
    <property type="entry name" value="EGF_2"/>
    <property type="match status" value="1"/>
</dbReference>
<evidence type="ECO:0000256" key="10">
    <source>
        <dbReference type="ARBA" id="ARBA00023136"/>
    </source>
</evidence>
<evidence type="ECO:0000313" key="18">
    <source>
        <dbReference type="EMBL" id="OXA37644.1"/>
    </source>
</evidence>
<dbReference type="InterPro" id="IPR009030">
    <property type="entry name" value="Growth_fac_rcpt_cys_sf"/>
</dbReference>
<dbReference type="InterPro" id="IPR052080">
    <property type="entry name" value="vWF_C/EGF_Fibrillin"/>
</dbReference>
<keyword evidence="19" id="KW-1185">Reference proteome</keyword>
<protein>
    <submittedName>
        <fullName evidence="18">Signal peptide, CUB and EGF-like domain-containing protein 2</fullName>
    </submittedName>
</protein>
<dbReference type="Pfam" id="PF14670">
    <property type="entry name" value="FXa_inhibition"/>
    <property type="match status" value="3"/>
</dbReference>
<dbReference type="SMART" id="SM00179">
    <property type="entry name" value="EGF_CA"/>
    <property type="match status" value="5"/>
</dbReference>
<keyword evidence="10" id="KW-0472">Membrane</keyword>
<feature type="region of interest" description="Disordered" evidence="15">
    <location>
        <begin position="873"/>
        <end position="911"/>
    </location>
</feature>
<dbReference type="InterPro" id="IPR049883">
    <property type="entry name" value="NOTCH1_EGF-like"/>
</dbReference>
<evidence type="ECO:0000256" key="6">
    <source>
        <dbReference type="ARBA" id="ARBA00022692"/>
    </source>
</evidence>
<evidence type="ECO:0000256" key="2">
    <source>
        <dbReference type="ARBA" id="ARBA00004613"/>
    </source>
</evidence>
<proteinExistence type="predicted"/>
<evidence type="ECO:0000256" key="12">
    <source>
        <dbReference type="ARBA" id="ARBA00023170"/>
    </source>
</evidence>
<dbReference type="Gene3D" id="2.10.25.10">
    <property type="entry name" value="Laminin"/>
    <property type="match status" value="5"/>
</dbReference>
<dbReference type="Proteomes" id="UP000198287">
    <property type="component" value="Unassembled WGS sequence"/>
</dbReference>
<dbReference type="PANTHER" id="PTHR47333">
    <property type="entry name" value="VON WILLEBRAND FACTOR C AND EGF DOMAIN-CONTAINING PROTEIN"/>
    <property type="match status" value="1"/>
</dbReference>
<dbReference type="SMART" id="SM00032">
    <property type="entry name" value="CCP"/>
    <property type="match status" value="3"/>
</dbReference>
<dbReference type="PROSITE" id="PS00010">
    <property type="entry name" value="ASX_HYDROXYL"/>
    <property type="match status" value="2"/>
</dbReference>
<evidence type="ECO:0000256" key="14">
    <source>
        <dbReference type="PROSITE-ProRule" id="PRU00302"/>
    </source>
</evidence>
<dbReference type="OMA" id="CINTWSS"/>